<protein>
    <submittedName>
        <fullName evidence="1">Uncharacterized protein</fullName>
    </submittedName>
</protein>
<name>A0A3P7X0D2_HELPZ</name>
<gene>
    <name evidence="1" type="ORF">HPBE_LOCUS883</name>
</gene>
<sequence>MDNNLGPCLKLGLVFYSNFLKTYMQKLVVKVFCACSWLRSHRQWNDDFARCF</sequence>
<proteinExistence type="predicted"/>
<organism evidence="1">
    <name type="scientific">Heligmosomoides polygyrus</name>
    <name type="common">Parasitic roundworm</name>
    <dbReference type="NCBI Taxonomy" id="6339"/>
    <lineage>
        <taxon>Eukaryota</taxon>
        <taxon>Metazoa</taxon>
        <taxon>Ecdysozoa</taxon>
        <taxon>Nematoda</taxon>
        <taxon>Chromadorea</taxon>
        <taxon>Rhabditida</taxon>
        <taxon>Rhabditina</taxon>
        <taxon>Rhabditomorpha</taxon>
        <taxon>Strongyloidea</taxon>
        <taxon>Heligmosomidae</taxon>
        <taxon>Heligmosomoides</taxon>
    </lineage>
</organism>
<dbReference type="EMBL" id="UZAH01000800">
    <property type="protein sequence ID" value="VDO19265.1"/>
    <property type="molecule type" value="Genomic_DNA"/>
</dbReference>
<reference evidence="1" key="1">
    <citation type="submission" date="2018-11" db="EMBL/GenBank/DDBJ databases">
        <authorList>
            <consortium name="Pathogen Informatics"/>
        </authorList>
    </citation>
    <scope>NUCLEOTIDE SEQUENCE [LARGE SCALE GENOMIC DNA]</scope>
</reference>
<accession>A0A3P7X0D2</accession>
<evidence type="ECO:0000313" key="1">
    <source>
        <dbReference type="EMBL" id="VDO19265.1"/>
    </source>
</evidence>
<dbReference type="AlphaFoldDB" id="A0A3P7X0D2"/>